<protein>
    <submittedName>
        <fullName evidence="1">Uncharacterized protein</fullName>
    </submittedName>
</protein>
<reference evidence="1 2" key="1">
    <citation type="journal article" date="2022" name="Hortic Res">
        <title>A haplotype resolved chromosomal level avocado genome allows analysis of novel avocado genes.</title>
        <authorList>
            <person name="Nath O."/>
            <person name="Fletcher S.J."/>
            <person name="Hayward A."/>
            <person name="Shaw L.M."/>
            <person name="Masouleh A.K."/>
            <person name="Furtado A."/>
            <person name="Henry R.J."/>
            <person name="Mitter N."/>
        </authorList>
    </citation>
    <scope>NUCLEOTIDE SEQUENCE [LARGE SCALE GENOMIC DNA]</scope>
    <source>
        <strain evidence="2">cv. Hass</strain>
    </source>
</reference>
<keyword evidence="2" id="KW-1185">Reference proteome</keyword>
<gene>
    <name evidence="1" type="ORF">MRB53_011989</name>
</gene>
<evidence type="ECO:0000313" key="2">
    <source>
        <dbReference type="Proteomes" id="UP001234297"/>
    </source>
</evidence>
<accession>A0ACC2LW39</accession>
<name>A0ACC2LW39_PERAE</name>
<comment type="caution">
    <text evidence="1">The sequence shown here is derived from an EMBL/GenBank/DDBJ whole genome shotgun (WGS) entry which is preliminary data.</text>
</comment>
<sequence length="279" mass="30362">MSDSTPISSAAASIRSDDPARAYGSVDPTNNKHVMCRFCNKVIKGGRITRLKEHLGGVKGDIAPCKNVSGDVKWQMERVVLEGKKDRAKKRQLNEEIGNPYGTPRGDADDNDVEVEEVGPFTNPITPTSTSRKGKELVFQISTQNKRRGVSNTSQSPMSNFFAPRTSPGSQPGIKSTLASKELKDAADLAVGRFWDMLKRTGNAASDPINLENINILADWVAEEAPLLTIEDVDGWTAMEQPTQVQEGIPDFDGGDEIGGPIGEDLGANKDDDHYYLDE</sequence>
<dbReference type="EMBL" id="CM056811">
    <property type="protein sequence ID" value="KAJ8637722.1"/>
    <property type="molecule type" value="Genomic_DNA"/>
</dbReference>
<organism evidence="1 2">
    <name type="scientific">Persea americana</name>
    <name type="common">Avocado</name>
    <dbReference type="NCBI Taxonomy" id="3435"/>
    <lineage>
        <taxon>Eukaryota</taxon>
        <taxon>Viridiplantae</taxon>
        <taxon>Streptophyta</taxon>
        <taxon>Embryophyta</taxon>
        <taxon>Tracheophyta</taxon>
        <taxon>Spermatophyta</taxon>
        <taxon>Magnoliopsida</taxon>
        <taxon>Magnoliidae</taxon>
        <taxon>Laurales</taxon>
        <taxon>Lauraceae</taxon>
        <taxon>Persea</taxon>
    </lineage>
</organism>
<evidence type="ECO:0000313" key="1">
    <source>
        <dbReference type="EMBL" id="KAJ8637722.1"/>
    </source>
</evidence>
<proteinExistence type="predicted"/>
<dbReference type="Proteomes" id="UP001234297">
    <property type="component" value="Chromosome 3"/>
</dbReference>